<keyword evidence="2" id="KW-1185">Reference proteome</keyword>
<dbReference type="AlphaFoldDB" id="A0A7W5BY14"/>
<protein>
    <submittedName>
        <fullName evidence="1">Uncharacterized protein</fullName>
    </submittedName>
</protein>
<accession>A0A7W5BY14</accession>
<dbReference type="EMBL" id="JACHXM010000008">
    <property type="protein sequence ID" value="MBB3141251.1"/>
    <property type="molecule type" value="Genomic_DNA"/>
</dbReference>
<organism evidence="1 2">
    <name type="scientific">Halomonas organivorans</name>
    <dbReference type="NCBI Taxonomy" id="257772"/>
    <lineage>
        <taxon>Bacteria</taxon>
        <taxon>Pseudomonadati</taxon>
        <taxon>Pseudomonadota</taxon>
        <taxon>Gammaproteobacteria</taxon>
        <taxon>Oceanospirillales</taxon>
        <taxon>Halomonadaceae</taxon>
        <taxon>Halomonas</taxon>
    </lineage>
</organism>
<reference evidence="1 2" key="1">
    <citation type="submission" date="2020-08" db="EMBL/GenBank/DDBJ databases">
        <title>Genomic Encyclopedia of Type Strains, Phase III (KMG-III): the genomes of soil and plant-associated and newly described type strains.</title>
        <authorList>
            <person name="Whitman W."/>
        </authorList>
    </citation>
    <scope>NUCLEOTIDE SEQUENCE [LARGE SCALE GENOMIC DNA]</scope>
    <source>
        <strain evidence="1 2">CECT 5995</strain>
    </source>
</reference>
<name>A0A7W5BY14_9GAMM</name>
<proteinExistence type="predicted"/>
<evidence type="ECO:0000313" key="1">
    <source>
        <dbReference type="EMBL" id="MBB3141251.1"/>
    </source>
</evidence>
<dbReference type="RefSeq" id="WP_183387635.1">
    <property type="nucleotide sequence ID" value="NZ_JACHXM010000008.1"/>
</dbReference>
<comment type="caution">
    <text evidence="1">The sequence shown here is derived from an EMBL/GenBank/DDBJ whole genome shotgun (WGS) entry which is preliminary data.</text>
</comment>
<evidence type="ECO:0000313" key="2">
    <source>
        <dbReference type="Proteomes" id="UP000525987"/>
    </source>
</evidence>
<gene>
    <name evidence="1" type="ORF">FHR96_002128</name>
</gene>
<dbReference type="Proteomes" id="UP000525987">
    <property type="component" value="Unassembled WGS sequence"/>
</dbReference>
<sequence length="295" mass="33154">MSYKDERFSISYDAEDNGLSDHRINAIDLGNAIVGMHELISEVSKKLHKDAELSKNLKVTTPAKEGSFIVEFLVTAASPEVLNVLKYIGISSAGSAILGGSLFELTKSLKNKKIIKVKIDKKENKSIIDLGDEQIISDKNLGLLATDKKVREAINKIAHEPLRGKNNPSFKVLGVDHATYFAANQEEISSLSQMPDGSLEENIFEDELTTVTFTQVNFNSSKGWRMMYNGKDCAVEMLDKNFLDKVASRKQEFIKDDIFEVRLQHEETKRATRSTKNYKISEVTRHLAAKNRRLI</sequence>